<protein>
    <recommendedName>
        <fullName evidence="3">Acetone carboxylase</fullName>
    </recommendedName>
</protein>
<dbReference type="GeneID" id="85979450"/>
<reference evidence="1" key="1">
    <citation type="submission" date="2020-08" db="EMBL/GenBank/DDBJ databases">
        <title>Sequencing the genomes of 1000 actinobacteria strains.</title>
        <authorList>
            <person name="Klenk H.-P."/>
        </authorList>
    </citation>
    <scope>NUCLEOTIDE SEQUENCE</scope>
    <source>
        <strain evidence="1">DSM 10695</strain>
    </source>
</reference>
<gene>
    <name evidence="1" type="ORF">HD592_001325</name>
</gene>
<dbReference type="Proteomes" id="UP000617426">
    <property type="component" value="Unassembled WGS sequence"/>
</dbReference>
<dbReference type="RefSeq" id="WP_184452728.1">
    <property type="nucleotide sequence ID" value="NZ_JACHMK010000001.1"/>
</dbReference>
<accession>A0A923IY30</accession>
<proteinExistence type="predicted"/>
<evidence type="ECO:0000313" key="2">
    <source>
        <dbReference type="Proteomes" id="UP000617426"/>
    </source>
</evidence>
<organism evidence="1 2">
    <name type="scientific">Schaalia hyovaginalis</name>
    <dbReference type="NCBI Taxonomy" id="29316"/>
    <lineage>
        <taxon>Bacteria</taxon>
        <taxon>Bacillati</taxon>
        <taxon>Actinomycetota</taxon>
        <taxon>Actinomycetes</taxon>
        <taxon>Actinomycetales</taxon>
        <taxon>Actinomycetaceae</taxon>
        <taxon>Schaalia</taxon>
    </lineage>
</organism>
<name>A0A923IY30_9ACTO</name>
<sequence>MSLARGPEEGVCAARECSRPATLRIEWSNPKIPWAVSKVWLSCAEHEAFLADYMRYRGFPFEIAPIGDAQD</sequence>
<evidence type="ECO:0008006" key="3">
    <source>
        <dbReference type="Google" id="ProtNLM"/>
    </source>
</evidence>
<evidence type="ECO:0000313" key="1">
    <source>
        <dbReference type="EMBL" id="MBB6334760.1"/>
    </source>
</evidence>
<keyword evidence="2" id="KW-1185">Reference proteome</keyword>
<dbReference type="AlphaFoldDB" id="A0A923IY30"/>
<comment type="caution">
    <text evidence="1">The sequence shown here is derived from an EMBL/GenBank/DDBJ whole genome shotgun (WGS) entry which is preliminary data.</text>
</comment>
<dbReference type="EMBL" id="JACHMK010000001">
    <property type="protein sequence ID" value="MBB6334760.1"/>
    <property type="molecule type" value="Genomic_DNA"/>
</dbReference>